<feature type="compositionally biased region" description="Low complexity" evidence="1">
    <location>
        <begin position="97"/>
        <end position="106"/>
    </location>
</feature>
<evidence type="ECO:0000256" key="2">
    <source>
        <dbReference type="SAM" id="SignalP"/>
    </source>
</evidence>
<evidence type="ECO:0000313" key="5">
    <source>
        <dbReference type="Proteomes" id="UP000281406"/>
    </source>
</evidence>
<dbReference type="SUPFAM" id="SSF56436">
    <property type="entry name" value="C-type lectin-like"/>
    <property type="match status" value="1"/>
</dbReference>
<feature type="signal peptide" evidence="2">
    <location>
        <begin position="1"/>
        <end position="18"/>
    </location>
</feature>
<accession>A0A3N0XLK5</accession>
<evidence type="ECO:0000313" key="4">
    <source>
        <dbReference type="EMBL" id="ROI52182.1"/>
    </source>
</evidence>
<dbReference type="AlphaFoldDB" id="A0A3N0XLK5"/>
<dbReference type="Pfam" id="PF00059">
    <property type="entry name" value="Lectin_C"/>
    <property type="match status" value="1"/>
</dbReference>
<dbReference type="InterPro" id="IPR016187">
    <property type="entry name" value="CTDL_fold"/>
</dbReference>
<feature type="domain" description="C-type lectin" evidence="3">
    <location>
        <begin position="30"/>
        <end position="138"/>
    </location>
</feature>
<comment type="caution">
    <text evidence="4">The sequence shown here is derived from an EMBL/GenBank/DDBJ whole genome shotgun (WGS) entry which is preliminary data.</text>
</comment>
<dbReference type="Proteomes" id="UP000281406">
    <property type="component" value="Unassembled WGS sequence"/>
</dbReference>
<evidence type="ECO:0000256" key="1">
    <source>
        <dbReference type="SAM" id="MobiDB-lite"/>
    </source>
</evidence>
<dbReference type="SMART" id="SM00034">
    <property type="entry name" value="CLECT"/>
    <property type="match status" value="1"/>
</dbReference>
<sequence length="218" mass="23407">MEKLTLLLLFTTFSQGDAAADDCPPGWSAFGLKCAKFFPQTLDWLSAEKYCQTFGGNLASVHSESENDLLLNMVPGTTRAYIGGHDAVKWHSAPYRTTQQKQPKTTKSPEVWRSSGGVVGQAHEEEEGVDRGLDCAAVADLDRGAVVDLARGSMVDLGREAEGHGAKGGPGPWSSGPWSVGGPGRWSRGSWNNGGPGPWSSGRPWLWIIDPFTAHVIK</sequence>
<keyword evidence="2" id="KW-0732">Signal</keyword>
<feature type="chain" id="PRO_5017923121" evidence="2">
    <location>
        <begin position="19"/>
        <end position="218"/>
    </location>
</feature>
<evidence type="ECO:0000259" key="3">
    <source>
        <dbReference type="PROSITE" id="PS50041"/>
    </source>
</evidence>
<dbReference type="InterPro" id="IPR001304">
    <property type="entry name" value="C-type_lectin-like"/>
</dbReference>
<keyword evidence="4" id="KW-0430">Lectin</keyword>
<feature type="region of interest" description="Disordered" evidence="1">
    <location>
        <begin position="96"/>
        <end position="126"/>
    </location>
</feature>
<dbReference type="Gene3D" id="3.10.100.10">
    <property type="entry name" value="Mannose-Binding Protein A, subunit A"/>
    <property type="match status" value="1"/>
</dbReference>
<dbReference type="EMBL" id="RJVU01071064">
    <property type="protein sequence ID" value="ROI52182.1"/>
    <property type="molecule type" value="Genomic_DNA"/>
</dbReference>
<dbReference type="InterPro" id="IPR050111">
    <property type="entry name" value="C-type_lectin/snaclec_domain"/>
</dbReference>
<dbReference type="PANTHER" id="PTHR22803">
    <property type="entry name" value="MANNOSE, PHOSPHOLIPASE, LECTIN RECEPTOR RELATED"/>
    <property type="match status" value="1"/>
</dbReference>
<gene>
    <name evidence="4" type="ORF">DPX16_3452</name>
</gene>
<protein>
    <submittedName>
        <fullName evidence="4">Galactose-specific lectin nattectin</fullName>
    </submittedName>
</protein>
<reference evidence="4 5" key="1">
    <citation type="submission" date="2018-10" db="EMBL/GenBank/DDBJ databases">
        <title>Genome assembly for a Yunnan-Guizhou Plateau 3E fish, Anabarilius grahami (Regan), and its evolutionary and genetic applications.</title>
        <authorList>
            <person name="Jiang W."/>
        </authorList>
    </citation>
    <scope>NUCLEOTIDE SEQUENCE [LARGE SCALE GENOMIC DNA]</scope>
    <source>
        <strain evidence="4">AG-KIZ</strain>
        <tissue evidence="4">Muscle</tissue>
    </source>
</reference>
<keyword evidence="5" id="KW-1185">Reference proteome</keyword>
<dbReference type="InterPro" id="IPR016186">
    <property type="entry name" value="C-type_lectin-like/link_sf"/>
</dbReference>
<organism evidence="4 5">
    <name type="scientific">Anabarilius grahami</name>
    <name type="common">Kanglang fish</name>
    <name type="synonym">Barilius grahami</name>
    <dbReference type="NCBI Taxonomy" id="495550"/>
    <lineage>
        <taxon>Eukaryota</taxon>
        <taxon>Metazoa</taxon>
        <taxon>Chordata</taxon>
        <taxon>Craniata</taxon>
        <taxon>Vertebrata</taxon>
        <taxon>Euteleostomi</taxon>
        <taxon>Actinopterygii</taxon>
        <taxon>Neopterygii</taxon>
        <taxon>Teleostei</taxon>
        <taxon>Ostariophysi</taxon>
        <taxon>Cypriniformes</taxon>
        <taxon>Xenocyprididae</taxon>
        <taxon>Xenocypridinae</taxon>
        <taxon>Xenocypridinae incertae sedis</taxon>
        <taxon>Anabarilius</taxon>
    </lineage>
</organism>
<dbReference type="PROSITE" id="PS50041">
    <property type="entry name" value="C_TYPE_LECTIN_2"/>
    <property type="match status" value="1"/>
</dbReference>
<dbReference type="OrthoDB" id="7357196at2759"/>
<proteinExistence type="predicted"/>
<name>A0A3N0XLK5_ANAGA</name>
<dbReference type="GO" id="GO:0030246">
    <property type="term" value="F:carbohydrate binding"/>
    <property type="evidence" value="ECO:0007669"/>
    <property type="project" value="UniProtKB-KW"/>
</dbReference>